<name>A0AAF1BUV6_NEIPE</name>
<evidence type="ECO:0000256" key="4">
    <source>
        <dbReference type="ARBA" id="ARBA00022723"/>
    </source>
</evidence>
<comment type="similarity">
    <text evidence="2 9">Belongs to the CRISPR-associated endoribonuclease Cas2 protein family.</text>
</comment>
<keyword evidence="8 9" id="KW-0051">Antiviral defense</keyword>
<keyword evidence="11" id="KW-1185">Reference proteome</keyword>
<comment type="subunit">
    <text evidence="9">Homodimer, forms a heterotetramer with a Cas1 homodimer.</text>
</comment>
<dbReference type="Proteomes" id="UP000234781">
    <property type="component" value="Chromosome"/>
</dbReference>
<keyword evidence="5 9" id="KW-0255">Endonuclease</keyword>
<dbReference type="CDD" id="cd09725">
    <property type="entry name" value="Cas2_I_II_III"/>
    <property type="match status" value="1"/>
</dbReference>
<reference evidence="11" key="1">
    <citation type="submission" date="2017-12" db="EMBL/GenBank/DDBJ databases">
        <title>Phylogenetic diversity of female urinary microbiome.</title>
        <authorList>
            <person name="Thomas-White K."/>
            <person name="Wolfe A.J."/>
        </authorList>
    </citation>
    <scope>NUCLEOTIDE SEQUENCE [LARGE SCALE GENOMIC DNA]</scope>
    <source>
        <strain evidence="11">UMB0023</strain>
    </source>
</reference>
<dbReference type="InterPro" id="IPR019199">
    <property type="entry name" value="Virulence_VapD/CRISPR_Cas2"/>
</dbReference>
<dbReference type="NCBIfam" id="TIGR01573">
    <property type="entry name" value="cas2"/>
    <property type="match status" value="1"/>
</dbReference>
<evidence type="ECO:0000256" key="1">
    <source>
        <dbReference type="ARBA" id="ARBA00001946"/>
    </source>
</evidence>
<keyword evidence="4 9" id="KW-0479">Metal-binding</keyword>
<dbReference type="RefSeq" id="WP_070591185.1">
    <property type="nucleotide sequence ID" value="NZ_CP136962.1"/>
</dbReference>
<dbReference type="SUPFAM" id="SSF143430">
    <property type="entry name" value="TTP0101/SSO1404-like"/>
    <property type="match status" value="1"/>
</dbReference>
<dbReference type="AlphaFoldDB" id="A0AAF1BUV6"/>
<dbReference type="HAMAP" id="MF_01471">
    <property type="entry name" value="Cas2"/>
    <property type="match status" value="1"/>
</dbReference>
<evidence type="ECO:0000313" key="11">
    <source>
        <dbReference type="Proteomes" id="UP000234781"/>
    </source>
</evidence>
<dbReference type="EC" id="3.1.-.-" evidence="9"/>
<dbReference type="Pfam" id="PF09827">
    <property type="entry name" value="CRISPR_Cas2"/>
    <property type="match status" value="1"/>
</dbReference>
<evidence type="ECO:0000256" key="3">
    <source>
        <dbReference type="ARBA" id="ARBA00022722"/>
    </source>
</evidence>
<dbReference type="GO" id="GO:0043571">
    <property type="term" value="P:maintenance of CRISPR repeat elements"/>
    <property type="evidence" value="ECO:0007669"/>
    <property type="project" value="UniProtKB-UniRule"/>
</dbReference>
<keyword evidence="3 9" id="KW-0540">Nuclease</keyword>
<gene>
    <name evidence="9 10" type="primary">cas2</name>
    <name evidence="10" type="ORF">CYJ98_001615</name>
</gene>
<keyword evidence="6 9" id="KW-0378">Hydrolase</keyword>
<accession>A0AAF1BUV6</accession>
<dbReference type="GO" id="GO:0004521">
    <property type="term" value="F:RNA endonuclease activity"/>
    <property type="evidence" value="ECO:0007669"/>
    <property type="project" value="InterPro"/>
</dbReference>
<evidence type="ECO:0000313" key="10">
    <source>
        <dbReference type="EMBL" id="WOS98377.1"/>
    </source>
</evidence>
<dbReference type="GO" id="GO:0016787">
    <property type="term" value="F:hydrolase activity"/>
    <property type="evidence" value="ECO:0007669"/>
    <property type="project" value="UniProtKB-KW"/>
</dbReference>
<evidence type="ECO:0000256" key="7">
    <source>
        <dbReference type="ARBA" id="ARBA00022842"/>
    </source>
</evidence>
<organism evidence="10 11">
    <name type="scientific">Neisseria perflava</name>
    <dbReference type="NCBI Taxonomy" id="33053"/>
    <lineage>
        <taxon>Bacteria</taxon>
        <taxon>Pseudomonadati</taxon>
        <taxon>Pseudomonadota</taxon>
        <taxon>Betaproteobacteria</taxon>
        <taxon>Neisseriales</taxon>
        <taxon>Neisseriaceae</taxon>
        <taxon>Neisseria</taxon>
    </lineage>
</organism>
<evidence type="ECO:0000256" key="5">
    <source>
        <dbReference type="ARBA" id="ARBA00022759"/>
    </source>
</evidence>
<evidence type="ECO:0000256" key="2">
    <source>
        <dbReference type="ARBA" id="ARBA00009959"/>
    </source>
</evidence>
<dbReference type="InterPro" id="IPR021127">
    <property type="entry name" value="CRISPR_associated_Cas2"/>
</dbReference>
<protein>
    <recommendedName>
        <fullName evidence="9">CRISPR-associated endoribonuclease Cas2</fullName>
        <ecNumber evidence="9">3.1.-.-</ecNumber>
    </recommendedName>
</protein>
<dbReference type="GO" id="GO:0051607">
    <property type="term" value="P:defense response to virus"/>
    <property type="evidence" value="ECO:0007669"/>
    <property type="project" value="UniProtKB-UniRule"/>
</dbReference>
<keyword evidence="7 9" id="KW-0460">Magnesium</keyword>
<feature type="binding site" evidence="9">
    <location>
        <position position="8"/>
    </location>
    <ligand>
        <name>Mg(2+)</name>
        <dbReference type="ChEBI" id="CHEBI:18420"/>
        <note>catalytic</note>
    </ligand>
</feature>
<comment type="cofactor">
    <cofactor evidence="1 9">
        <name>Mg(2+)</name>
        <dbReference type="ChEBI" id="CHEBI:18420"/>
    </cofactor>
</comment>
<comment type="function">
    <text evidence="9">CRISPR (clustered regularly interspaced short palindromic repeat), is an adaptive immune system that provides protection against mobile genetic elements (viruses, transposable elements and conjugative plasmids). CRISPR clusters contain sequences complementary to antecedent mobile elements and target invading nucleic acids. CRISPR clusters are transcribed and processed into CRISPR RNA (crRNA). Functions as a ssRNA-specific endoribonuclease. Involved in the integration of spacer DNA into the CRISPR cassette.</text>
</comment>
<evidence type="ECO:0000256" key="8">
    <source>
        <dbReference type="ARBA" id="ARBA00023118"/>
    </source>
</evidence>
<evidence type="ECO:0000256" key="9">
    <source>
        <dbReference type="HAMAP-Rule" id="MF_01471"/>
    </source>
</evidence>
<dbReference type="Gene3D" id="3.30.70.240">
    <property type="match status" value="1"/>
</dbReference>
<dbReference type="GO" id="GO:0046872">
    <property type="term" value="F:metal ion binding"/>
    <property type="evidence" value="ECO:0007669"/>
    <property type="project" value="UniProtKB-UniRule"/>
</dbReference>
<evidence type="ECO:0000256" key="6">
    <source>
        <dbReference type="ARBA" id="ARBA00022801"/>
    </source>
</evidence>
<reference evidence="10 11" key="2">
    <citation type="submission" date="2023-10" db="EMBL/GenBank/DDBJ databases">
        <authorList>
            <person name="Choi B."/>
        </authorList>
    </citation>
    <scope>NUCLEOTIDE SEQUENCE [LARGE SCALE GENOMIC DNA]</scope>
    <source>
        <strain evidence="10 11">UMB0023</strain>
    </source>
</reference>
<dbReference type="EMBL" id="CP136962">
    <property type="protein sequence ID" value="WOS98377.1"/>
    <property type="molecule type" value="Genomic_DNA"/>
</dbReference>
<sequence length="92" mass="10648">MRHIIAYDISDPRRLQKAHRYLIQHAIPLQNSIFLHIGSREQARQCFEELCRMLHPKQDDLRFYPLANSSIIHTLGQTALPEGIILGNFGTL</sequence>
<proteinExistence type="inferred from homology"/>